<keyword evidence="1" id="KW-1133">Transmembrane helix</keyword>
<dbReference type="Proteomes" id="UP000076871">
    <property type="component" value="Unassembled WGS sequence"/>
</dbReference>
<organism evidence="2 3">
    <name type="scientific">Laetiporus sulphureus 93-53</name>
    <dbReference type="NCBI Taxonomy" id="1314785"/>
    <lineage>
        <taxon>Eukaryota</taxon>
        <taxon>Fungi</taxon>
        <taxon>Dikarya</taxon>
        <taxon>Basidiomycota</taxon>
        <taxon>Agaricomycotina</taxon>
        <taxon>Agaricomycetes</taxon>
        <taxon>Polyporales</taxon>
        <taxon>Laetiporus</taxon>
    </lineage>
</organism>
<dbReference type="InParanoid" id="A0A165DQI8"/>
<proteinExistence type="predicted"/>
<dbReference type="STRING" id="1314785.A0A165DQI8"/>
<reference evidence="2 3" key="1">
    <citation type="journal article" date="2016" name="Mol. Biol. Evol.">
        <title>Comparative Genomics of Early-Diverging Mushroom-Forming Fungi Provides Insights into the Origins of Lignocellulose Decay Capabilities.</title>
        <authorList>
            <person name="Nagy L.G."/>
            <person name="Riley R."/>
            <person name="Tritt A."/>
            <person name="Adam C."/>
            <person name="Daum C."/>
            <person name="Floudas D."/>
            <person name="Sun H."/>
            <person name="Yadav J.S."/>
            <person name="Pangilinan J."/>
            <person name="Larsson K.H."/>
            <person name="Matsuura K."/>
            <person name="Barry K."/>
            <person name="Labutti K."/>
            <person name="Kuo R."/>
            <person name="Ohm R.A."/>
            <person name="Bhattacharya S.S."/>
            <person name="Shirouzu T."/>
            <person name="Yoshinaga Y."/>
            <person name="Martin F.M."/>
            <person name="Grigoriev I.V."/>
            <person name="Hibbett D.S."/>
        </authorList>
    </citation>
    <scope>NUCLEOTIDE SEQUENCE [LARGE SCALE GENOMIC DNA]</scope>
    <source>
        <strain evidence="2 3">93-53</strain>
    </source>
</reference>
<evidence type="ECO:0000256" key="1">
    <source>
        <dbReference type="SAM" id="Phobius"/>
    </source>
</evidence>
<keyword evidence="1" id="KW-0812">Transmembrane</keyword>
<dbReference type="EMBL" id="KV427630">
    <property type="protein sequence ID" value="KZT05406.1"/>
    <property type="molecule type" value="Genomic_DNA"/>
</dbReference>
<dbReference type="GeneID" id="63823503"/>
<evidence type="ECO:0000313" key="2">
    <source>
        <dbReference type="EMBL" id="KZT05406.1"/>
    </source>
</evidence>
<dbReference type="AlphaFoldDB" id="A0A165DQI8"/>
<name>A0A165DQI8_9APHY</name>
<protein>
    <submittedName>
        <fullName evidence="2">Uncharacterized protein</fullName>
    </submittedName>
</protein>
<feature type="transmembrane region" description="Helical" evidence="1">
    <location>
        <begin position="130"/>
        <end position="150"/>
    </location>
</feature>
<evidence type="ECO:0000313" key="3">
    <source>
        <dbReference type="Proteomes" id="UP000076871"/>
    </source>
</evidence>
<keyword evidence="3" id="KW-1185">Reference proteome</keyword>
<accession>A0A165DQI8</accession>
<gene>
    <name evidence="2" type="ORF">LAESUDRAFT_702231</name>
</gene>
<keyword evidence="1" id="KW-0472">Membrane</keyword>
<dbReference type="RefSeq" id="XP_040763146.1">
    <property type="nucleotide sequence ID" value="XM_040906474.1"/>
</dbReference>
<feature type="transmembrane region" description="Helical" evidence="1">
    <location>
        <begin position="102"/>
        <end position="123"/>
    </location>
</feature>
<feature type="transmembrane region" description="Helical" evidence="1">
    <location>
        <begin position="12"/>
        <end position="36"/>
    </location>
</feature>
<dbReference type="OrthoDB" id="3269446at2759"/>
<sequence>MAKFPVAEAELVAIITESITYGIHISTFATCIWTLFRTSKTLGRETNVTLLFFSITLFVIGTLDISFNIYRNLSAFIFYTGPGGANHVDEEVSNWVQVSRGAFNLFALIVADAAQIYRLWIVYGRNWRIAFPPLVLWLAGLSCAIPLIYYSTKLNVLTAMAGATKLDASTSQHFTGSSGAVVRQGVTWTQLFRIVIESTLLYTLSSIIALVVNSIGNNAFYCVSDMQLQIAGIQFDLVIIRVGLGITVEQVHTSLGDMTFRMRAIKSSGTEVELGVPVVIPENSTQTTRSVEDIDRQSIKTGNFLRVNVDSP</sequence>
<feature type="transmembrane region" description="Helical" evidence="1">
    <location>
        <begin position="48"/>
        <end position="70"/>
    </location>
</feature>